<reference evidence="5" key="1">
    <citation type="submission" date="2021-02" db="EMBL/GenBank/DDBJ databases">
        <title>Neisseriaceae sp. 26B isolated from the cloaca of a Common Toad-headed Turtle (Mesoclemmys nasuta).</title>
        <authorList>
            <person name="Spergser J."/>
            <person name="Busse H.-J."/>
        </authorList>
    </citation>
    <scope>NUCLEOTIDE SEQUENCE</scope>
    <source>
        <strain evidence="5">26B</strain>
    </source>
</reference>
<comment type="similarity">
    <text evidence="4">Belongs to the Maf family. YhdE subfamily.</text>
</comment>
<dbReference type="NCBIfam" id="TIGR00172">
    <property type="entry name" value="maf"/>
    <property type="match status" value="1"/>
</dbReference>
<proteinExistence type="inferred from homology"/>
<keyword evidence="2 4" id="KW-0378">Hydrolase</keyword>
<dbReference type="PIRSF" id="PIRSF006305">
    <property type="entry name" value="Maf"/>
    <property type="match status" value="1"/>
</dbReference>
<evidence type="ECO:0000256" key="3">
    <source>
        <dbReference type="ARBA" id="ARBA00023080"/>
    </source>
</evidence>
<comment type="subcellular location">
    <subcellularLocation>
        <location evidence="4">Cytoplasm</location>
    </subcellularLocation>
</comment>
<dbReference type="Pfam" id="PF02545">
    <property type="entry name" value="Maf"/>
    <property type="match status" value="1"/>
</dbReference>
<feature type="site" description="Important for substrate specificity" evidence="4">
    <location>
        <position position="80"/>
    </location>
</feature>
<dbReference type="GO" id="GO:0005737">
    <property type="term" value="C:cytoplasm"/>
    <property type="evidence" value="ECO:0007669"/>
    <property type="project" value="UniProtKB-SubCell"/>
</dbReference>
<feature type="site" description="Important for substrate specificity" evidence="4">
    <location>
        <position position="15"/>
    </location>
</feature>
<feature type="active site" description="Proton acceptor" evidence="4">
    <location>
        <position position="79"/>
    </location>
</feature>
<dbReference type="GO" id="GO:0009117">
    <property type="term" value="P:nucleotide metabolic process"/>
    <property type="evidence" value="ECO:0007669"/>
    <property type="project" value="UniProtKB-KW"/>
</dbReference>
<evidence type="ECO:0000313" key="5">
    <source>
        <dbReference type="EMBL" id="QRQ82243.1"/>
    </source>
</evidence>
<dbReference type="EMBL" id="CP069798">
    <property type="protein sequence ID" value="QRQ82243.1"/>
    <property type="molecule type" value="Genomic_DNA"/>
</dbReference>
<accession>A0A892ZHY3</accession>
<comment type="caution">
    <text evidence="4">Lacks conserved residue(s) required for the propagation of feature annotation.</text>
</comment>
<dbReference type="Proteomes" id="UP000653156">
    <property type="component" value="Chromosome"/>
</dbReference>
<sequence length="204" mass="21539">MNNKPSLYLASGSPRRRELLHGLGFELIRLSADIDETPNLNEAADAYVLRMARQKNAAALAQWQAQHAGAPAYPVLSADTTVALGNHILGKPENAAEARAMLQQLSGNTHQVLTAVCVSIAGQCFDVLQSSDVRFKTLSAAEIEAYIASGEPMDKAGAYGIQGLGGVFVAHLSGSFTGVMGLPVYETMQLLQQCGVAVPPFQAA</sequence>
<dbReference type="KEGG" id="ptes:JQU52_02165"/>
<evidence type="ECO:0000313" key="6">
    <source>
        <dbReference type="Proteomes" id="UP000653156"/>
    </source>
</evidence>
<gene>
    <name evidence="5" type="primary">maf</name>
    <name evidence="5" type="ORF">JQU52_02165</name>
</gene>
<keyword evidence="3 4" id="KW-0546">Nucleotide metabolism</keyword>
<comment type="function">
    <text evidence="4">Nucleoside triphosphate pyrophosphatase that hydrolyzes dTTP and UTP. May have a dual role in cell division arrest and in preventing the incorporation of modified nucleotides into cellular nucleic acids.</text>
</comment>
<dbReference type="AlphaFoldDB" id="A0A892ZHY3"/>
<comment type="cofactor">
    <cofactor evidence="1 4">
        <name>a divalent metal cation</name>
        <dbReference type="ChEBI" id="CHEBI:60240"/>
    </cofactor>
</comment>
<comment type="catalytic activity">
    <reaction evidence="4">
        <text>UTP + H2O = UMP + diphosphate + H(+)</text>
        <dbReference type="Rhea" id="RHEA:29395"/>
        <dbReference type="ChEBI" id="CHEBI:15377"/>
        <dbReference type="ChEBI" id="CHEBI:15378"/>
        <dbReference type="ChEBI" id="CHEBI:33019"/>
        <dbReference type="ChEBI" id="CHEBI:46398"/>
        <dbReference type="ChEBI" id="CHEBI:57865"/>
        <dbReference type="EC" id="3.6.1.9"/>
    </reaction>
</comment>
<dbReference type="EC" id="3.6.1.9" evidence="4"/>
<comment type="catalytic activity">
    <reaction evidence="4">
        <text>dTTP + H2O = dTMP + diphosphate + H(+)</text>
        <dbReference type="Rhea" id="RHEA:28534"/>
        <dbReference type="ChEBI" id="CHEBI:15377"/>
        <dbReference type="ChEBI" id="CHEBI:15378"/>
        <dbReference type="ChEBI" id="CHEBI:33019"/>
        <dbReference type="ChEBI" id="CHEBI:37568"/>
        <dbReference type="ChEBI" id="CHEBI:63528"/>
        <dbReference type="EC" id="3.6.1.9"/>
    </reaction>
</comment>
<dbReference type="RefSeq" id="WP_230339538.1">
    <property type="nucleotide sequence ID" value="NZ_CP069798.1"/>
</dbReference>
<name>A0A892ZHY3_9NEIS</name>
<dbReference type="InterPro" id="IPR029001">
    <property type="entry name" value="ITPase-like_fam"/>
</dbReference>
<dbReference type="PANTHER" id="PTHR43213">
    <property type="entry name" value="BIFUNCTIONAL DTTP/UTP PYROPHOSPHATASE/METHYLTRANSFERASE PROTEIN-RELATED"/>
    <property type="match status" value="1"/>
</dbReference>
<dbReference type="InterPro" id="IPR003697">
    <property type="entry name" value="Maf-like"/>
</dbReference>
<evidence type="ECO:0000256" key="1">
    <source>
        <dbReference type="ARBA" id="ARBA00001968"/>
    </source>
</evidence>
<keyword evidence="6" id="KW-1185">Reference proteome</keyword>
<feature type="site" description="Important for substrate specificity" evidence="4">
    <location>
        <position position="162"/>
    </location>
</feature>
<dbReference type="GO" id="GO:0047429">
    <property type="term" value="F:nucleoside triphosphate diphosphatase activity"/>
    <property type="evidence" value="ECO:0007669"/>
    <property type="project" value="UniProtKB-EC"/>
</dbReference>
<dbReference type="PANTHER" id="PTHR43213:SF5">
    <property type="entry name" value="BIFUNCTIONAL DTTP_UTP PYROPHOSPHATASE_METHYLTRANSFERASE PROTEIN-RELATED"/>
    <property type="match status" value="1"/>
</dbReference>
<keyword evidence="4" id="KW-0963">Cytoplasm</keyword>
<dbReference type="HAMAP" id="MF_00528">
    <property type="entry name" value="Maf"/>
    <property type="match status" value="1"/>
</dbReference>
<dbReference type="Gene3D" id="3.90.950.10">
    <property type="match status" value="1"/>
</dbReference>
<evidence type="ECO:0000256" key="4">
    <source>
        <dbReference type="HAMAP-Rule" id="MF_00528"/>
    </source>
</evidence>
<dbReference type="SUPFAM" id="SSF52972">
    <property type="entry name" value="ITPase-like"/>
    <property type="match status" value="1"/>
</dbReference>
<organism evidence="5 6">
    <name type="scientific">Paralysiella testudinis</name>
    <dbReference type="NCBI Taxonomy" id="2809020"/>
    <lineage>
        <taxon>Bacteria</taxon>
        <taxon>Pseudomonadati</taxon>
        <taxon>Pseudomonadota</taxon>
        <taxon>Betaproteobacteria</taxon>
        <taxon>Neisseriales</taxon>
        <taxon>Neisseriaceae</taxon>
        <taxon>Paralysiella</taxon>
    </lineage>
</organism>
<evidence type="ECO:0000256" key="2">
    <source>
        <dbReference type="ARBA" id="ARBA00022801"/>
    </source>
</evidence>
<protein>
    <recommendedName>
        <fullName evidence="4">dTTP/UTP pyrophosphatase</fullName>
        <shortName evidence="4">dTTPase/UTPase</shortName>
        <ecNumber evidence="4">3.6.1.9</ecNumber>
    </recommendedName>
    <alternativeName>
        <fullName evidence="4">Nucleoside triphosphate pyrophosphatase</fullName>
    </alternativeName>
    <alternativeName>
        <fullName evidence="4">Nucleotide pyrophosphatase</fullName>
        <shortName evidence="4">Nucleotide PPase</shortName>
    </alternativeName>
</protein>
<dbReference type="CDD" id="cd00555">
    <property type="entry name" value="Maf"/>
    <property type="match status" value="1"/>
</dbReference>